<evidence type="ECO:0000256" key="6">
    <source>
        <dbReference type="PROSITE-ProRule" id="PRU01023"/>
    </source>
</evidence>
<dbReference type="Gene3D" id="2.30.130.60">
    <property type="match status" value="1"/>
</dbReference>
<dbReference type="EMBL" id="CP014672">
    <property type="protein sequence ID" value="ANW98079.1"/>
    <property type="molecule type" value="Genomic_DNA"/>
</dbReference>
<keyword evidence="2 6" id="KW-0489">Methyltransferase</keyword>
<dbReference type="GO" id="GO:0006396">
    <property type="term" value="P:RNA processing"/>
    <property type="evidence" value="ECO:0007669"/>
    <property type="project" value="InterPro"/>
</dbReference>
<dbReference type="Pfam" id="PF17126">
    <property type="entry name" value="RsmF_methylt_CI"/>
    <property type="match status" value="1"/>
</dbReference>
<dbReference type="NCBIfam" id="TIGR00446">
    <property type="entry name" value="nop2p"/>
    <property type="match status" value="1"/>
</dbReference>
<feature type="active site" description="Nucleophile" evidence="6">
    <location>
        <position position="232"/>
    </location>
</feature>
<feature type="domain" description="SAM-dependent MTase RsmB/NOP-type" evidence="7">
    <location>
        <begin position="1"/>
        <end position="302"/>
    </location>
</feature>
<dbReference type="Gene3D" id="3.40.50.150">
    <property type="entry name" value="Vaccinia Virus protein VP39"/>
    <property type="match status" value="1"/>
</dbReference>
<dbReference type="PRINTS" id="PR02008">
    <property type="entry name" value="RCMTFAMILY"/>
</dbReference>
<organism evidence="8 9">
    <name type="scientific">Thermoclostridium stercorarium subsp. thermolacticum DSM 2910</name>
    <dbReference type="NCBI Taxonomy" id="1121336"/>
    <lineage>
        <taxon>Bacteria</taxon>
        <taxon>Bacillati</taxon>
        <taxon>Bacillota</taxon>
        <taxon>Clostridia</taxon>
        <taxon>Eubacteriales</taxon>
        <taxon>Oscillospiraceae</taxon>
        <taxon>Thermoclostridium</taxon>
    </lineage>
</organism>
<dbReference type="SUPFAM" id="SSF53335">
    <property type="entry name" value="S-adenosyl-L-methionine-dependent methyltransferases"/>
    <property type="match status" value="1"/>
</dbReference>
<keyword evidence="1" id="KW-0963">Cytoplasm</keyword>
<dbReference type="Proteomes" id="UP000092971">
    <property type="component" value="Chromosome"/>
</dbReference>
<proteinExistence type="inferred from homology"/>
<dbReference type="InterPro" id="IPR031341">
    <property type="entry name" value="Methyltr_RsmF_N"/>
</dbReference>
<dbReference type="GO" id="GO:0008757">
    <property type="term" value="F:S-adenosylmethionine-dependent methyltransferase activity"/>
    <property type="evidence" value="ECO:0007669"/>
    <property type="project" value="InterPro"/>
</dbReference>
<gene>
    <name evidence="8" type="ORF">CSTERTH_02975</name>
</gene>
<dbReference type="PROSITE" id="PS51686">
    <property type="entry name" value="SAM_MT_RSMB_NOP"/>
    <property type="match status" value="1"/>
</dbReference>
<comment type="similarity">
    <text evidence="6">Belongs to the class I-like SAM-binding methyltransferase superfamily. RsmB/NOP family.</text>
</comment>
<dbReference type="RefSeq" id="WP_015484891.1">
    <property type="nucleotide sequence ID" value="NZ_CP014672.1"/>
</dbReference>
<dbReference type="InterPro" id="IPR029063">
    <property type="entry name" value="SAM-dependent_MTases_sf"/>
</dbReference>
<feature type="binding site" evidence="6">
    <location>
        <begin position="110"/>
        <end position="116"/>
    </location>
    <ligand>
        <name>S-adenosyl-L-methionine</name>
        <dbReference type="ChEBI" id="CHEBI:59789"/>
    </ligand>
</feature>
<dbReference type="OrthoDB" id="9810297at2"/>
<feature type="binding site" evidence="6">
    <location>
        <position position="179"/>
    </location>
    <ligand>
        <name>S-adenosyl-L-methionine</name>
        <dbReference type="ChEBI" id="CHEBI:59789"/>
    </ligand>
</feature>
<dbReference type="Pfam" id="PF13636">
    <property type="entry name" value="Methyltranf_PUA"/>
    <property type="match status" value="1"/>
</dbReference>
<dbReference type="CDD" id="cd02440">
    <property type="entry name" value="AdoMet_MTases"/>
    <property type="match status" value="1"/>
</dbReference>
<dbReference type="GO" id="GO:0008173">
    <property type="term" value="F:RNA methyltransferase activity"/>
    <property type="evidence" value="ECO:0007669"/>
    <property type="project" value="InterPro"/>
</dbReference>
<keyword evidence="3 6" id="KW-0808">Transferase</keyword>
<comment type="caution">
    <text evidence="6">Lacks conserved residue(s) required for the propagation of feature annotation.</text>
</comment>
<dbReference type="InterPro" id="IPR027391">
    <property type="entry name" value="Nol1_Nop2_Fmu_2"/>
</dbReference>
<evidence type="ECO:0000256" key="3">
    <source>
        <dbReference type="ARBA" id="ARBA00022679"/>
    </source>
</evidence>
<dbReference type="Pfam" id="PF17125">
    <property type="entry name" value="Methyltr_RsmF_N"/>
    <property type="match status" value="1"/>
</dbReference>
<dbReference type="InterPro" id="IPR031340">
    <property type="entry name" value="RsmF_methylt_CI"/>
</dbReference>
<evidence type="ECO:0000256" key="4">
    <source>
        <dbReference type="ARBA" id="ARBA00022691"/>
    </source>
</evidence>
<protein>
    <submittedName>
        <fullName evidence="8">SAM-dependent methyltransferase</fullName>
    </submittedName>
</protein>
<evidence type="ECO:0000256" key="5">
    <source>
        <dbReference type="ARBA" id="ARBA00022884"/>
    </source>
</evidence>
<evidence type="ECO:0000313" key="8">
    <source>
        <dbReference type="EMBL" id="ANW98079.1"/>
    </source>
</evidence>
<sequence>MRIPAEFENKFRNLMDPSEFDEFISALNEERVTGLRINSLKIDLDTWEKITPFEIQPVPWSSCGFYIEDDSRPGTHPYYHAGLYYIQEPSAMFPAEVLAVEPGDRVLDLCAAPGGKTVALAAAMKNQGFLLSNDINPKRIKALVKNIELCGITNAVVTNETPEKLSGFYEGFFSKILLDVPCSGEGMFRKDADAVKSWNKYKAEELQVLQREIFDYAYRMLSPGGRLVYSTCTFNPEENEQNIAYFLKNYPDLYLVDIPKKFGIEPGRPDWADGNPELLKTARLWPHRIKGEGHFVALFARQGEFKRDKTGTGTDEPLKSFVEFCERILLNPPQGIYRVDRFHINIIPPEFEYTEKLRIIKTGLYLGEEIHGKFEPSQAFAMALDWSNVRTKKGFSADDPELIRYLKGETLFFEGEKGYILIGVERYPLGWGKMDGSRLKNMYAKGWRKTR</sequence>
<evidence type="ECO:0000313" key="9">
    <source>
        <dbReference type="Proteomes" id="UP000092971"/>
    </source>
</evidence>
<feature type="binding site" evidence="6">
    <location>
        <position position="134"/>
    </location>
    <ligand>
        <name>S-adenosyl-L-methionine</name>
        <dbReference type="ChEBI" id="CHEBI:59789"/>
    </ligand>
</feature>
<evidence type="ECO:0000256" key="2">
    <source>
        <dbReference type="ARBA" id="ARBA00022603"/>
    </source>
</evidence>
<accession>A0A1B1YBH1</accession>
<dbReference type="InterPro" id="IPR011023">
    <property type="entry name" value="Nop2p"/>
</dbReference>
<evidence type="ECO:0000259" key="7">
    <source>
        <dbReference type="PROSITE" id="PS51686"/>
    </source>
</evidence>
<dbReference type="PANTHER" id="PTHR22807:SF30">
    <property type="entry name" value="28S RRNA (CYTOSINE(4447)-C(5))-METHYLTRANSFERASE-RELATED"/>
    <property type="match status" value="1"/>
</dbReference>
<evidence type="ECO:0000256" key="1">
    <source>
        <dbReference type="ARBA" id="ARBA00022490"/>
    </source>
</evidence>
<dbReference type="CDD" id="cd21147">
    <property type="entry name" value="RsmF_methylt_CTD1"/>
    <property type="match status" value="1"/>
</dbReference>
<dbReference type="GO" id="GO:0003723">
    <property type="term" value="F:RNA binding"/>
    <property type="evidence" value="ECO:0007669"/>
    <property type="project" value="UniProtKB-UniRule"/>
</dbReference>
<dbReference type="PANTHER" id="PTHR22807">
    <property type="entry name" value="NOP2 YEAST -RELATED NOL1/NOP2/FMU SUN DOMAIN-CONTAINING"/>
    <property type="match status" value="1"/>
</dbReference>
<keyword evidence="4 6" id="KW-0949">S-adenosyl-L-methionine</keyword>
<dbReference type="GO" id="GO:0001510">
    <property type="term" value="P:RNA methylation"/>
    <property type="evidence" value="ECO:0007669"/>
    <property type="project" value="InterPro"/>
</dbReference>
<dbReference type="Pfam" id="PF01189">
    <property type="entry name" value="Methyltr_RsmB-F"/>
    <property type="match status" value="1"/>
</dbReference>
<dbReference type="AlphaFoldDB" id="A0A1B1YBH1"/>
<dbReference type="InterPro" id="IPR001678">
    <property type="entry name" value="MeTrfase_RsmB-F_NOP2_dom"/>
</dbReference>
<dbReference type="InterPro" id="IPR023267">
    <property type="entry name" value="RCMT"/>
</dbReference>
<name>A0A1B1YBH1_THEST</name>
<keyword evidence="5 6" id="KW-0694">RNA-binding</keyword>
<reference evidence="8 9" key="1">
    <citation type="submission" date="2016-02" db="EMBL/GenBank/DDBJ databases">
        <title>Comparison of Clostridium stercorarium subspecies using comparative genomics and transcriptomics.</title>
        <authorList>
            <person name="Schellenberg J."/>
            <person name="Thallinger G."/>
            <person name="Levin D.B."/>
            <person name="Zhang X."/>
            <person name="Alvare G."/>
            <person name="Fristensky B."/>
            <person name="Sparling R."/>
        </authorList>
    </citation>
    <scope>NUCLEOTIDE SEQUENCE [LARGE SCALE GENOMIC DNA]</scope>
    <source>
        <strain evidence="8 9">DSM 2910</strain>
    </source>
</reference>
<dbReference type="InterPro" id="IPR049560">
    <property type="entry name" value="MeTrfase_RsmB-F_NOP2_cat"/>
</dbReference>
<dbReference type="Gene3D" id="3.30.70.1170">
    <property type="entry name" value="Sun protein, domain 3"/>
    <property type="match status" value="1"/>
</dbReference>